<organism evidence="2 3">
    <name type="scientific">Handroanthus impetiginosus</name>
    <dbReference type="NCBI Taxonomy" id="429701"/>
    <lineage>
        <taxon>Eukaryota</taxon>
        <taxon>Viridiplantae</taxon>
        <taxon>Streptophyta</taxon>
        <taxon>Embryophyta</taxon>
        <taxon>Tracheophyta</taxon>
        <taxon>Spermatophyta</taxon>
        <taxon>Magnoliopsida</taxon>
        <taxon>eudicotyledons</taxon>
        <taxon>Gunneridae</taxon>
        <taxon>Pentapetalae</taxon>
        <taxon>asterids</taxon>
        <taxon>lamiids</taxon>
        <taxon>Lamiales</taxon>
        <taxon>Bignoniaceae</taxon>
        <taxon>Crescentiina</taxon>
        <taxon>Tabebuia alliance</taxon>
        <taxon>Handroanthus</taxon>
    </lineage>
</organism>
<reference evidence="3" key="1">
    <citation type="journal article" date="2018" name="Gigascience">
        <title>Genome assembly of the Pink Ipe (Handroanthus impetiginosus, Bignoniaceae), a highly valued, ecologically keystone Neotropical timber forest tree.</title>
        <authorList>
            <person name="Silva-Junior O.B."/>
            <person name="Grattapaglia D."/>
            <person name="Novaes E."/>
            <person name="Collevatti R.G."/>
        </authorList>
    </citation>
    <scope>NUCLEOTIDE SEQUENCE [LARGE SCALE GENOMIC DNA]</scope>
    <source>
        <strain evidence="3">cv. UFG-1</strain>
    </source>
</reference>
<name>A0A2G9GVA8_9LAMI</name>
<keyword evidence="3" id="KW-1185">Reference proteome</keyword>
<dbReference type="Proteomes" id="UP000231279">
    <property type="component" value="Unassembled WGS sequence"/>
</dbReference>
<evidence type="ECO:0000313" key="2">
    <source>
        <dbReference type="EMBL" id="PIN08940.1"/>
    </source>
</evidence>
<sequence length="170" mass="17887">MALLYWQKAASYAQTRFLDILQYIASQSTPKRPAQPQIQGTGVQKPTAPSNHSSAATPPPQDGQPPSPASSAALSEQNGDATEEEGPSENSKAAPATAALNEQKTTPTQALVESSKTSISSEEQVIEIESVPPVANESAQASMQDASVEESGRLTRARTRKARAANASNR</sequence>
<dbReference type="STRING" id="429701.A0A2G9GVA8"/>
<feature type="compositionally biased region" description="Pro residues" evidence="1">
    <location>
        <begin position="57"/>
        <end position="68"/>
    </location>
</feature>
<comment type="caution">
    <text evidence="2">The sequence shown here is derived from an EMBL/GenBank/DDBJ whole genome shotgun (WGS) entry which is preliminary data.</text>
</comment>
<protein>
    <submittedName>
        <fullName evidence="2">Uncharacterized protein</fullName>
    </submittedName>
</protein>
<gene>
    <name evidence="2" type="ORF">CDL12_18487</name>
</gene>
<evidence type="ECO:0000256" key="1">
    <source>
        <dbReference type="SAM" id="MobiDB-lite"/>
    </source>
</evidence>
<evidence type="ECO:0000313" key="3">
    <source>
        <dbReference type="Proteomes" id="UP000231279"/>
    </source>
</evidence>
<proteinExistence type="predicted"/>
<dbReference type="EMBL" id="NKXS01003664">
    <property type="protein sequence ID" value="PIN08940.1"/>
    <property type="molecule type" value="Genomic_DNA"/>
</dbReference>
<feature type="region of interest" description="Disordered" evidence="1">
    <location>
        <begin position="27"/>
        <end position="170"/>
    </location>
</feature>
<accession>A0A2G9GVA8</accession>
<dbReference type="AlphaFoldDB" id="A0A2G9GVA8"/>
<feature type="compositionally biased region" description="Polar residues" evidence="1">
    <location>
        <begin position="100"/>
        <end position="117"/>
    </location>
</feature>
<feature type="compositionally biased region" description="Polar residues" evidence="1">
    <location>
        <begin position="27"/>
        <end position="54"/>
    </location>
</feature>
<dbReference type="OrthoDB" id="1749301at2759"/>
<feature type="compositionally biased region" description="Low complexity" evidence="1">
    <location>
        <begin position="118"/>
        <end position="134"/>
    </location>
</feature>